<organism evidence="2 3">
    <name type="scientific">Coccomyxa viridis</name>
    <dbReference type="NCBI Taxonomy" id="1274662"/>
    <lineage>
        <taxon>Eukaryota</taxon>
        <taxon>Viridiplantae</taxon>
        <taxon>Chlorophyta</taxon>
        <taxon>core chlorophytes</taxon>
        <taxon>Trebouxiophyceae</taxon>
        <taxon>Trebouxiophyceae incertae sedis</taxon>
        <taxon>Coccomyxaceae</taxon>
        <taxon>Coccomyxa</taxon>
    </lineage>
</organism>
<feature type="region of interest" description="Disordered" evidence="1">
    <location>
        <begin position="1595"/>
        <end position="1754"/>
    </location>
</feature>
<feature type="region of interest" description="Disordered" evidence="1">
    <location>
        <begin position="1547"/>
        <end position="1570"/>
    </location>
</feature>
<feature type="region of interest" description="Disordered" evidence="1">
    <location>
        <begin position="1443"/>
        <end position="1520"/>
    </location>
</feature>
<feature type="compositionally biased region" description="Basic and acidic residues" evidence="1">
    <location>
        <begin position="2125"/>
        <end position="2143"/>
    </location>
</feature>
<name>A0AAV1I2T8_9CHLO</name>
<protein>
    <submittedName>
        <fullName evidence="2">Uncharacterized protein</fullName>
    </submittedName>
</protein>
<gene>
    <name evidence="2" type="ORF">CVIRNUC_003772</name>
</gene>
<feature type="compositionally biased region" description="Polar residues" evidence="1">
    <location>
        <begin position="804"/>
        <end position="823"/>
    </location>
</feature>
<feature type="compositionally biased region" description="Polar residues" evidence="1">
    <location>
        <begin position="1127"/>
        <end position="1137"/>
    </location>
</feature>
<feature type="region of interest" description="Disordered" evidence="1">
    <location>
        <begin position="1127"/>
        <end position="1199"/>
    </location>
</feature>
<feature type="compositionally biased region" description="Basic residues" evidence="1">
    <location>
        <begin position="780"/>
        <end position="791"/>
    </location>
</feature>
<proteinExistence type="predicted"/>
<feature type="compositionally biased region" description="Basic and acidic residues" evidence="1">
    <location>
        <begin position="1869"/>
        <end position="1880"/>
    </location>
</feature>
<feature type="compositionally biased region" description="Polar residues" evidence="1">
    <location>
        <begin position="1737"/>
        <end position="1749"/>
    </location>
</feature>
<dbReference type="EMBL" id="CAUYUE010000004">
    <property type="protein sequence ID" value="CAK0770487.1"/>
    <property type="molecule type" value="Genomic_DNA"/>
</dbReference>
<feature type="region of interest" description="Disordered" evidence="1">
    <location>
        <begin position="571"/>
        <end position="645"/>
    </location>
</feature>
<feature type="compositionally biased region" description="Basic and acidic residues" evidence="1">
    <location>
        <begin position="1689"/>
        <end position="1698"/>
    </location>
</feature>
<comment type="caution">
    <text evidence="2">The sequence shown here is derived from an EMBL/GenBank/DDBJ whole genome shotgun (WGS) entry which is preliminary data.</text>
</comment>
<evidence type="ECO:0000313" key="2">
    <source>
        <dbReference type="EMBL" id="CAK0770487.1"/>
    </source>
</evidence>
<feature type="compositionally biased region" description="Basic residues" evidence="1">
    <location>
        <begin position="1652"/>
        <end position="1670"/>
    </location>
</feature>
<feature type="region of interest" description="Disordered" evidence="1">
    <location>
        <begin position="2090"/>
        <end position="2143"/>
    </location>
</feature>
<feature type="compositionally biased region" description="Polar residues" evidence="1">
    <location>
        <begin position="1965"/>
        <end position="1978"/>
    </location>
</feature>
<feature type="region of interest" description="Disordered" evidence="1">
    <location>
        <begin position="1218"/>
        <end position="1246"/>
    </location>
</feature>
<reference evidence="2 3" key="1">
    <citation type="submission" date="2023-10" db="EMBL/GenBank/DDBJ databases">
        <authorList>
            <person name="Maclean D."/>
            <person name="Macfadyen A."/>
        </authorList>
    </citation>
    <scope>NUCLEOTIDE SEQUENCE [LARGE SCALE GENOMIC DNA]</scope>
</reference>
<feature type="region of interest" description="Disordered" evidence="1">
    <location>
        <begin position="2175"/>
        <end position="2197"/>
    </location>
</feature>
<evidence type="ECO:0000313" key="3">
    <source>
        <dbReference type="Proteomes" id="UP001314263"/>
    </source>
</evidence>
<keyword evidence="3" id="KW-1185">Reference proteome</keyword>
<feature type="compositionally biased region" description="Polar residues" evidence="1">
    <location>
        <begin position="1632"/>
        <end position="1643"/>
    </location>
</feature>
<feature type="compositionally biased region" description="Basic and acidic residues" evidence="1">
    <location>
        <begin position="1907"/>
        <end position="1918"/>
    </location>
</feature>
<evidence type="ECO:0000256" key="1">
    <source>
        <dbReference type="SAM" id="MobiDB-lite"/>
    </source>
</evidence>
<feature type="compositionally biased region" description="Polar residues" evidence="1">
    <location>
        <begin position="1149"/>
        <end position="1182"/>
    </location>
</feature>
<feature type="compositionally biased region" description="Basic and acidic residues" evidence="1">
    <location>
        <begin position="606"/>
        <end position="621"/>
    </location>
</feature>
<feature type="region of interest" description="Disordered" evidence="1">
    <location>
        <begin position="1897"/>
        <end position="2020"/>
    </location>
</feature>
<feature type="compositionally biased region" description="Polar residues" evidence="1">
    <location>
        <begin position="1218"/>
        <end position="1243"/>
    </location>
</feature>
<accession>A0AAV1I2T8</accession>
<feature type="compositionally biased region" description="Polar residues" evidence="1">
    <location>
        <begin position="625"/>
        <end position="634"/>
    </location>
</feature>
<feature type="compositionally biased region" description="Polar residues" evidence="1">
    <location>
        <begin position="1547"/>
        <end position="1561"/>
    </location>
</feature>
<dbReference type="Proteomes" id="UP001314263">
    <property type="component" value="Unassembled WGS sequence"/>
</dbReference>
<feature type="region of interest" description="Disordered" evidence="1">
    <location>
        <begin position="977"/>
        <end position="1028"/>
    </location>
</feature>
<feature type="region of interest" description="Disordered" evidence="1">
    <location>
        <begin position="934"/>
        <end position="957"/>
    </location>
</feature>
<feature type="region of interest" description="Disordered" evidence="1">
    <location>
        <begin position="672"/>
        <end position="830"/>
    </location>
</feature>
<feature type="region of interest" description="Disordered" evidence="1">
    <location>
        <begin position="1848"/>
        <end position="1880"/>
    </location>
</feature>
<sequence length="2197" mass="231867">MIISPVSEAEYRGSLSSQSGQQSLSFAAQRAGDNLGPESSARLSCIAACTAPYERDADNQYFYLHDSSGSCHMLPLPDCGGSATEESSKAPTARLQAQPSSRVWPSSSGSFAAAEIHTLEGPALRLKDLATGRQSQVSLQVLLNELLVRAWVLDNGKAVLVLSSIHDQQHLHLLLRQEGHPDSSLPQQPVARWVQLPDVSIQPSESRDTGTPTGSQNVDSTIASAAPGQSSITVLAATFIQSALGLMCCIAAAKHESEHGHQLQVYSLLQPVAQAAQAVCSWQKSTIEFGGATGGSARDATQGAGKAASAGSVAPGVQLPLHAMSSFEELNLSQSDAIGCAEIGPSSSPRSAPSLLLCWRPEGFLDSGGASIPSGCLAIALSNGTSGSWLALLRARADSLATLLRQVSWSADVLARAERPANLPSAAIGEPHFAGLSWLPGGGALAVLDSSGQLAICDITEDSPTAAHADSFSSRSAQADVQLSAGKVMGIPEWPQGIATAVSTPHSLAMCAYRPADRSAARLAILRGSDLTILAVDGRPNTAAANQASASRASLGAADAAAGGEYTDITPAIRDLERPQPPVKQPKQKRTPRLGALAACVSPPPVKEDEHRPGHTEDQLHAQRQHSLPETSPGKSPAGSAAFSPFRGLGTLRARLGSPLGSPQSSLLRHASPYQAASPASLSHRATPDNLSSDHIHQSMHPSPLGAAEYSPDDSEQAIYEHGISRGADDTRRVSFADVSKVMHEQDRALHHPPSPHPIKVPGPQEAGQPGSPGSLHLVHAPKKSALRPRGSRAPTSLEDEHSQASPASVTTQSPLTPPSQVSGPDALSVYRGLNRSKAALDAEDSFQHSNASTAHSQLAWAGSAASYEKAVTPRHASQQEPARAGAHTASVGDPGRSRSGRGEPGQDAPRAKGSPGALQAKLQRLKARWSTLVEHGQSPQPGPTRPAKSASLGSGQNRVTLSVSAGAPFTIFKLEDEEASESSTFPPGNGRGTPGVGQTAPFEAEETRGQQAGQPDEPAPSSDVGYTQPANEQLMSMLAGPGWEQQLGLPAGVDLWGPTVLEVPESPRASAILAAACPILPTQRAARSMFSSSGGVIFVTEPGPIAESVEEQEVQSEVCEEWDHLLSTSPSSQSKATLPPGAPDPSIGFQSRALSMSRGSEDSLAQSEGTRLSPSHGSDTASALPEGQGDEGSEGLDACLTQRPGKVLHEDQSITLTSPSVTDTAQTASGQVSVKSPGQTEPTPRHDRCVLIADESAEPCNGDLSNGEGQKGPELKFADRHEQGCRAAAASQADESSLTLDQRLSSDVGGYNKAGQYTLAAPGEQLPINAMHAMPRQDSLPASTFDKQPAGMTAHASAARGASPEESEMGQVILSYGSKAAAPEQAEGVHSMGLALCAGSEAEPVMLDRGEPTFEDSMRQQTVQSYSGILNGWKAGQLLPHRKQTPQQQPAHAPGSPQRSTSPFGRIMQAGKVKPEEARPEPPTGLSKLLSRAGRQSEDAALEQRPTLSFGPGPLETGWHEAERGGYYLTTPDPLRQDPGFAVWRRQTTSEHSAQSTAQHAQHGRDPLNWDPVQYESSPVWRKNTLTALESLHPDKASDAGPYPRQQPHRPEAGASEQIARAATAADAVQGDSSIPEQTTHIMQEHDRKAVHARHRRRSIERPPAIRHAHKEDSISSAADGMQRGKSRIQDRPGERRQRGKSRRRSMDSVRILRPWRARTHHSSQEDASAAGLPVSGNTSGAEGNGTESEPIPAFRDYGRARLMRSELDSGPPAGDVPWSHDHALRLIDTDCKWGLNRAGRPPDPFWEVCGNSVPRKILTSHDRIRLLRVELDEGPRQSLLRSACPGQCQHSARSMRSGPGSPLSAAEGERAKQSAEGNKRMLRELKEIAAALKELKSSRGVSPRDAGKREHAKGDSEAPQASGQAPHAEKASEGVHGSQQDTARGKHVSAAADTGSVMPSHLGSGSNQQATKSGTEQPRHEHSGQLADGDGHSPGQDGQAGQAIAKQGHYKTSVDKGMQATPTAHRVPVQAVLLTPTAPAHQAWQPTELERDALQKLREGLSTARGRPLRAFTSVKDVFKDVHLDAPQGAAKSCTSPSRKRHIHPSTPEGASWGSRHAQHIGRKSDSRGKAGGKKDRKDIATDKDLRAMALQLQHVMASLDDVEALATAVRKDAAASSKMVKRLHKEPNAKTGHL</sequence>
<feature type="region of interest" description="Disordered" evidence="1">
    <location>
        <begin position="870"/>
        <end position="919"/>
    </location>
</feature>
<feature type="compositionally biased region" description="Basic and acidic residues" evidence="1">
    <location>
        <begin position="723"/>
        <end position="750"/>
    </location>
</feature>